<name>A0A6J7HPA7_9ZZZZ</name>
<dbReference type="EMBL" id="CAFBMH010000086">
    <property type="protein sequence ID" value="CAB4920206.1"/>
    <property type="molecule type" value="Genomic_DNA"/>
</dbReference>
<dbReference type="InterPro" id="IPR036661">
    <property type="entry name" value="Luciferase-like_sf"/>
</dbReference>
<protein>
    <submittedName>
        <fullName evidence="7">Unannotated protein</fullName>
    </submittedName>
</protein>
<sequence>MKFSLGVPLMHHGEETGFLGGEDLAELAQAAERAGFDSFYVTEHPIPGNKWLSFGGHHAPDPFVTLAWVAAVTTKLRILTNLTVLPYRNPFLLAKTVATLDRLSNGRMILGVGTGYLKPEYFAMGVDFEERNELFDESIDVMRATWTGDAVNYEGKHFNAREVSALPRPAQETVPIWIGGNSKLSRRRVAQKAQGWMPMPNPAANAKSTRSPVVETLDDLAALMPYLNEHLAAEGRTDPLDIMFMCFDGGAPEDNAFNVQQHLDALRAQEAIGVNFSALNGAEGSKEQALEAVARYGEEVIATFS</sequence>
<keyword evidence="3" id="KW-0560">Oxidoreductase</keyword>
<dbReference type="PANTHER" id="PTHR42847">
    <property type="entry name" value="ALKANESULFONATE MONOOXYGENASE"/>
    <property type="match status" value="1"/>
</dbReference>
<dbReference type="InterPro" id="IPR019921">
    <property type="entry name" value="Lucif-like_OxRdtase_Rv2161c"/>
</dbReference>
<dbReference type="GO" id="GO:0046306">
    <property type="term" value="P:alkanesulfonate catabolic process"/>
    <property type="evidence" value="ECO:0007669"/>
    <property type="project" value="TreeGrafter"/>
</dbReference>
<accession>A0A6J7HPA7</accession>
<dbReference type="Pfam" id="PF00296">
    <property type="entry name" value="Bac_luciferase"/>
    <property type="match status" value="1"/>
</dbReference>
<organism evidence="7">
    <name type="scientific">freshwater metagenome</name>
    <dbReference type="NCBI Taxonomy" id="449393"/>
    <lineage>
        <taxon>unclassified sequences</taxon>
        <taxon>metagenomes</taxon>
        <taxon>ecological metagenomes</taxon>
    </lineage>
</organism>
<reference evidence="7" key="1">
    <citation type="submission" date="2020-05" db="EMBL/GenBank/DDBJ databases">
        <authorList>
            <person name="Chiriac C."/>
            <person name="Salcher M."/>
            <person name="Ghai R."/>
            <person name="Kavagutti S V."/>
        </authorList>
    </citation>
    <scope>NUCLEOTIDE SEQUENCE</scope>
</reference>
<evidence type="ECO:0000313" key="7">
    <source>
        <dbReference type="EMBL" id="CAB4920206.1"/>
    </source>
</evidence>
<dbReference type="SUPFAM" id="SSF51679">
    <property type="entry name" value="Bacterial luciferase-like"/>
    <property type="match status" value="1"/>
</dbReference>
<evidence type="ECO:0000256" key="3">
    <source>
        <dbReference type="ARBA" id="ARBA00023002"/>
    </source>
</evidence>
<dbReference type="InterPro" id="IPR050172">
    <property type="entry name" value="SsuD_RutA_monooxygenase"/>
</dbReference>
<evidence type="ECO:0000256" key="1">
    <source>
        <dbReference type="ARBA" id="ARBA00022630"/>
    </source>
</evidence>
<proteinExistence type="predicted"/>
<evidence type="ECO:0000313" key="8">
    <source>
        <dbReference type="EMBL" id="CAB5002773.1"/>
    </source>
</evidence>
<gene>
    <name evidence="6" type="ORF">UFOPK3139_03123</name>
    <name evidence="7" type="ORF">UFOPK3543_02037</name>
    <name evidence="8" type="ORF">UFOPK3967_01734</name>
</gene>
<dbReference type="PANTHER" id="PTHR42847:SF4">
    <property type="entry name" value="ALKANESULFONATE MONOOXYGENASE-RELATED"/>
    <property type="match status" value="1"/>
</dbReference>
<dbReference type="AlphaFoldDB" id="A0A6J7HPA7"/>
<keyword evidence="2" id="KW-0288">FMN</keyword>
<feature type="domain" description="Luciferase-like" evidence="5">
    <location>
        <begin position="21"/>
        <end position="209"/>
    </location>
</feature>
<evidence type="ECO:0000313" key="6">
    <source>
        <dbReference type="EMBL" id="CAB4836679.1"/>
    </source>
</evidence>
<dbReference type="EMBL" id="CAFBOS010000107">
    <property type="protein sequence ID" value="CAB5002773.1"/>
    <property type="molecule type" value="Genomic_DNA"/>
</dbReference>
<dbReference type="Gene3D" id="3.20.20.30">
    <property type="entry name" value="Luciferase-like domain"/>
    <property type="match status" value="1"/>
</dbReference>
<evidence type="ECO:0000256" key="2">
    <source>
        <dbReference type="ARBA" id="ARBA00022643"/>
    </source>
</evidence>
<dbReference type="GO" id="GO:0008726">
    <property type="term" value="F:alkanesulfonate monooxygenase activity"/>
    <property type="evidence" value="ECO:0007669"/>
    <property type="project" value="TreeGrafter"/>
</dbReference>
<dbReference type="EMBL" id="CAFABA010000215">
    <property type="protein sequence ID" value="CAB4836679.1"/>
    <property type="molecule type" value="Genomic_DNA"/>
</dbReference>
<dbReference type="NCBIfam" id="TIGR03619">
    <property type="entry name" value="F420_Rv2161c"/>
    <property type="match status" value="1"/>
</dbReference>
<dbReference type="InterPro" id="IPR011251">
    <property type="entry name" value="Luciferase-like_dom"/>
</dbReference>
<keyword evidence="1" id="KW-0285">Flavoprotein</keyword>
<keyword evidence="4" id="KW-0503">Monooxygenase</keyword>
<evidence type="ECO:0000256" key="4">
    <source>
        <dbReference type="ARBA" id="ARBA00023033"/>
    </source>
</evidence>
<evidence type="ECO:0000259" key="5">
    <source>
        <dbReference type="Pfam" id="PF00296"/>
    </source>
</evidence>